<dbReference type="Gene3D" id="2.70.50.70">
    <property type="match status" value="1"/>
</dbReference>
<dbReference type="OMA" id="LTVAWTW"/>
<dbReference type="RefSeq" id="XP_007786736.1">
    <property type="nucleotide sequence ID" value="XM_007788546.1"/>
</dbReference>
<proteinExistence type="predicted"/>
<dbReference type="EMBL" id="KE720795">
    <property type="protein sequence ID" value="ERF75887.1"/>
    <property type="molecule type" value="Genomic_DNA"/>
</dbReference>
<feature type="compositionally biased region" description="Low complexity" evidence="1">
    <location>
        <begin position="238"/>
        <end position="275"/>
    </location>
</feature>
<protein>
    <recommendedName>
        <fullName evidence="5">Chitin-binding type-4 domain-containing protein</fullName>
    </recommendedName>
</protein>
<name>U1GE47_ENDPU</name>
<evidence type="ECO:0000256" key="2">
    <source>
        <dbReference type="SAM" id="SignalP"/>
    </source>
</evidence>
<evidence type="ECO:0000313" key="3">
    <source>
        <dbReference type="EMBL" id="ERF75887.1"/>
    </source>
</evidence>
<dbReference type="eggNOG" id="ENOG502S005">
    <property type="taxonomic scope" value="Eukaryota"/>
</dbReference>
<reference evidence="4" key="1">
    <citation type="journal article" date="2014" name="BMC Genomics">
        <title>Genome characteristics reveal the impact of lichenization on lichen-forming fungus Endocarpon pusillum Hedwig (Verrucariales, Ascomycota).</title>
        <authorList>
            <person name="Wang Y.-Y."/>
            <person name="Liu B."/>
            <person name="Zhang X.-Y."/>
            <person name="Zhou Q.-M."/>
            <person name="Zhang T."/>
            <person name="Li H."/>
            <person name="Yu Y.-F."/>
            <person name="Zhang X.-L."/>
            <person name="Hao X.-Y."/>
            <person name="Wang M."/>
            <person name="Wang L."/>
            <person name="Wei J.-C."/>
        </authorList>
    </citation>
    <scope>NUCLEOTIDE SEQUENCE [LARGE SCALE GENOMIC DNA]</scope>
    <source>
        <strain evidence="4">Z07020 / HMAS-L-300199</strain>
    </source>
</reference>
<dbReference type="AlphaFoldDB" id="U1GE47"/>
<dbReference type="OrthoDB" id="2342176at2759"/>
<feature type="compositionally biased region" description="Pro residues" evidence="1">
    <location>
        <begin position="276"/>
        <end position="289"/>
    </location>
</feature>
<keyword evidence="4" id="KW-1185">Reference proteome</keyword>
<dbReference type="Proteomes" id="UP000019373">
    <property type="component" value="Unassembled WGS sequence"/>
</dbReference>
<evidence type="ECO:0000313" key="4">
    <source>
        <dbReference type="Proteomes" id="UP000019373"/>
    </source>
</evidence>
<sequence>MLSTISAKQAVAILAFLAASVHGHVVMTEPVPFTYPDPNNQQAPLSDSGSDFPCKFQAGITPQTVKVTALQPTGNKLKLKGGATHGGGSCQISLTQDKLPTKDSQWEVIKSIEGGCPSDAPGNLSDNAEEPLPEIEYSIPEGTAAGEYTLAWTWFNKIGNREMYMNCAPVSVGGGAAKREVAKISKKRQSGLPVMFTANIGNGCSTNEGDDVTFPDPGADVVKGSQATPGEPVGSCGAAGAPSADTASTSTPASGSDSGADQAPAPATTSAATPAPQAPAPQAPAPQAPAPAAVAGGAACSPEGMYVCAADGASFTRCASGVMSAPIPIAAGMKCTPGSDASNLQMAAVKRAASFGA</sequence>
<dbReference type="PANTHER" id="PTHR36182">
    <property type="entry name" value="PROTEIN, PUTATIVE (AFU_ORTHOLOGUE AFUA_6G10930)-RELATED"/>
    <property type="match status" value="1"/>
</dbReference>
<dbReference type="PANTHER" id="PTHR36182:SF2">
    <property type="entry name" value="LYTIC POLYSACCHARIDE MONOOXYGENASE"/>
    <property type="match status" value="1"/>
</dbReference>
<feature type="chain" id="PRO_5004610050" description="Chitin-binding type-4 domain-containing protein" evidence="2">
    <location>
        <begin position="24"/>
        <end position="357"/>
    </location>
</feature>
<feature type="signal peptide" evidence="2">
    <location>
        <begin position="1"/>
        <end position="23"/>
    </location>
</feature>
<feature type="region of interest" description="Disordered" evidence="1">
    <location>
        <begin position="207"/>
        <end position="295"/>
    </location>
</feature>
<dbReference type="HOGENOM" id="CLU_032571_1_0_1"/>
<gene>
    <name evidence="3" type="ORF">EPUS_01253</name>
</gene>
<dbReference type="GeneID" id="19236311"/>
<organism evidence="3 4">
    <name type="scientific">Endocarpon pusillum (strain Z07020 / HMAS-L-300199)</name>
    <name type="common">Lichen-forming fungus</name>
    <dbReference type="NCBI Taxonomy" id="1263415"/>
    <lineage>
        <taxon>Eukaryota</taxon>
        <taxon>Fungi</taxon>
        <taxon>Dikarya</taxon>
        <taxon>Ascomycota</taxon>
        <taxon>Pezizomycotina</taxon>
        <taxon>Eurotiomycetes</taxon>
        <taxon>Chaetothyriomycetidae</taxon>
        <taxon>Verrucariales</taxon>
        <taxon>Verrucariaceae</taxon>
        <taxon>Endocarpon</taxon>
    </lineage>
</organism>
<keyword evidence="2" id="KW-0732">Signal</keyword>
<accession>U1GE47</accession>
<evidence type="ECO:0008006" key="5">
    <source>
        <dbReference type="Google" id="ProtNLM"/>
    </source>
</evidence>
<evidence type="ECO:0000256" key="1">
    <source>
        <dbReference type="SAM" id="MobiDB-lite"/>
    </source>
</evidence>